<proteinExistence type="inferred from homology"/>
<accession>A0A1I5Y393</accession>
<comment type="caution">
    <text evidence="3">The sequence shown here is derived from an EMBL/GenBank/DDBJ whole genome shotgun (WGS) entry which is preliminary data.</text>
</comment>
<dbReference type="GeneID" id="93709936"/>
<dbReference type="PANTHER" id="PTHR15108">
    <property type="entry name" value="N-ACYLGLUCOSAMINE-2-EPIMERASE"/>
    <property type="match status" value="1"/>
</dbReference>
<evidence type="ECO:0000256" key="2">
    <source>
        <dbReference type="ARBA" id="ARBA00023235"/>
    </source>
</evidence>
<dbReference type="InterPro" id="IPR010819">
    <property type="entry name" value="AGE/CE"/>
</dbReference>
<comment type="similarity">
    <text evidence="1">Belongs to the N-acylglucosamine 2-epimerase family.</text>
</comment>
<dbReference type="InterPro" id="IPR008928">
    <property type="entry name" value="6-hairpin_glycosidase_sf"/>
</dbReference>
<dbReference type="RefSeq" id="WP_061803642.1">
    <property type="nucleotide sequence ID" value="NZ_FOXX01000002.1"/>
</dbReference>
<dbReference type="Proteomes" id="UP000182762">
    <property type="component" value="Unassembled WGS sequence"/>
</dbReference>
<evidence type="ECO:0000256" key="1">
    <source>
        <dbReference type="ARBA" id="ARBA00008558"/>
    </source>
</evidence>
<dbReference type="EMBL" id="FOXX01000002">
    <property type="protein sequence ID" value="SFQ38701.1"/>
    <property type="molecule type" value="Genomic_DNA"/>
</dbReference>
<organism evidence="3 4">
    <name type="scientific">Priestia endophytica DSM 13796</name>
    <dbReference type="NCBI Taxonomy" id="1121089"/>
    <lineage>
        <taxon>Bacteria</taxon>
        <taxon>Bacillati</taxon>
        <taxon>Bacillota</taxon>
        <taxon>Bacilli</taxon>
        <taxon>Bacillales</taxon>
        <taxon>Bacillaceae</taxon>
        <taxon>Priestia</taxon>
    </lineage>
</organism>
<evidence type="ECO:0000313" key="3">
    <source>
        <dbReference type="EMBL" id="SFQ38701.1"/>
    </source>
</evidence>
<keyword evidence="4" id="KW-1185">Reference proteome</keyword>
<reference evidence="3 4" key="1">
    <citation type="submission" date="2016-10" db="EMBL/GenBank/DDBJ databases">
        <authorList>
            <person name="Varghese N."/>
            <person name="Submissions S."/>
        </authorList>
    </citation>
    <scope>NUCLEOTIDE SEQUENCE [LARGE SCALE GENOMIC DNA]</scope>
    <source>
        <strain evidence="3 4">DSM 13796</strain>
    </source>
</reference>
<dbReference type="Pfam" id="PF07221">
    <property type="entry name" value="GlcNAc_2-epim"/>
    <property type="match status" value="1"/>
</dbReference>
<dbReference type="InterPro" id="IPR012341">
    <property type="entry name" value="6hp_glycosidase-like_sf"/>
</dbReference>
<protein>
    <submittedName>
        <fullName evidence="3">Mannose or cellobiose epimerase, N-acyl-D-glucosamine 2-epimerase family</fullName>
    </submittedName>
</protein>
<dbReference type="Gene3D" id="1.50.10.10">
    <property type="match status" value="1"/>
</dbReference>
<gene>
    <name evidence="3" type="ORF">SAMN02745910_01211</name>
</gene>
<dbReference type="SUPFAM" id="SSF48208">
    <property type="entry name" value="Six-hairpin glycosidases"/>
    <property type="match status" value="1"/>
</dbReference>
<keyword evidence="2" id="KW-0413">Isomerase</keyword>
<sequence>MNAEQTLIFKDKEYLREQIFNILSFYYPKCIDKKNGGYINGFLRDGTIMDEETKHLVGTSRFIYIFSLGALLDGPAWCKKAAHHGLQFLEDYHRDKENNGYFFELENQEVVDSSKQAYGHAFALLASSIALQAGIPGAGDVVNNLFSITEQYFYDSKYGYYMEEWNEDWTKSSSYRGQNANMHMCEALLTAFEATGDEKYINRAYHLARRVTGELAEQTGGMIWEHFKEDWTPDWEYNKMDTKDEFRPYGFVPGHQIEWSKLLLWLDRHKSEPWMLSRSKELFLTAWKRAWDQSFGGMYYSLSPEGTVIDHDKNYWVMAEIIAASSLLATKTGEDSFWDYYNETFSYCNEHFIDHTYGAWYPLLSEQNKPYSEEKSSAPKTDYHPASACYQVMRALSFL</sequence>
<evidence type="ECO:0000313" key="4">
    <source>
        <dbReference type="Proteomes" id="UP000182762"/>
    </source>
</evidence>
<name>A0A1I5Y393_9BACI</name>